<evidence type="ECO:0008006" key="4">
    <source>
        <dbReference type="Google" id="ProtNLM"/>
    </source>
</evidence>
<name>A0ABV8L074_9NOCA</name>
<feature type="compositionally biased region" description="Basic and acidic residues" evidence="1">
    <location>
        <begin position="14"/>
        <end position="23"/>
    </location>
</feature>
<comment type="caution">
    <text evidence="2">The sequence shown here is derived from an EMBL/GenBank/DDBJ whole genome shotgun (WGS) entry which is preliminary data.</text>
</comment>
<gene>
    <name evidence="2" type="ORF">ACFOW8_02035</name>
</gene>
<dbReference type="EMBL" id="JBHSBA010000003">
    <property type="protein sequence ID" value="MFC4123704.1"/>
    <property type="molecule type" value="Genomic_DNA"/>
</dbReference>
<evidence type="ECO:0000256" key="1">
    <source>
        <dbReference type="SAM" id="MobiDB-lite"/>
    </source>
</evidence>
<dbReference type="RefSeq" id="WP_378544536.1">
    <property type="nucleotide sequence ID" value="NZ_JBHSBA010000003.1"/>
</dbReference>
<proteinExistence type="predicted"/>
<accession>A0ABV8L074</accession>
<feature type="region of interest" description="Disordered" evidence="1">
    <location>
        <begin position="1"/>
        <end position="37"/>
    </location>
</feature>
<dbReference type="Proteomes" id="UP001595767">
    <property type="component" value="Unassembled WGS sequence"/>
</dbReference>
<keyword evidence="3" id="KW-1185">Reference proteome</keyword>
<protein>
    <recommendedName>
        <fullName evidence="4">Tail assembly chaperone E/41/14-like protein</fullName>
    </recommendedName>
</protein>
<evidence type="ECO:0000313" key="3">
    <source>
        <dbReference type="Proteomes" id="UP001595767"/>
    </source>
</evidence>
<organism evidence="2 3">
    <name type="scientific">Nocardia rhizosphaerae</name>
    <dbReference type="NCBI Taxonomy" id="1691571"/>
    <lineage>
        <taxon>Bacteria</taxon>
        <taxon>Bacillati</taxon>
        <taxon>Actinomycetota</taxon>
        <taxon>Actinomycetes</taxon>
        <taxon>Mycobacteriales</taxon>
        <taxon>Nocardiaceae</taxon>
        <taxon>Nocardia</taxon>
    </lineage>
</organism>
<evidence type="ECO:0000313" key="2">
    <source>
        <dbReference type="EMBL" id="MFC4123704.1"/>
    </source>
</evidence>
<reference evidence="3" key="1">
    <citation type="journal article" date="2019" name="Int. J. Syst. Evol. Microbiol.">
        <title>The Global Catalogue of Microorganisms (GCM) 10K type strain sequencing project: providing services to taxonomists for standard genome sequencing and annotation.</title>
        <authorList>
            <consortium name="The Broad Institute Genomics Platform"/>
            <consortium name="The Broad Institute Genome Sequencing Center for Infectious Disease"/>
            <person name="Wu L."/>
            <person name="Ma J."/>
        </authorList>
    </citation>
    <scope>NUCLEOTIDE SEQUENCE [LARGE SCALE GENOMIC DNA]</scope>
    <source>
        <strain evidence="3">CGMCC 4.7204</strain>
    </source>
</reference>
<sequence length="118" mass="13317">MGWLHTSWPTAEDGTNHHERENRMSSPQAPVTPTPDKVKEDFVERIGAVEVRLPSLTYLKPGTIRRIRRLGLTDALHTIIEFSVPGEVLAALDEMDHDSYYRLIAAWQRHSGVSLGES</sequence>